<dbReference type="PROSITE" id="PS51352">
    <property type="entry name" value="THIOREDOXIN_2"/>
    <property type="match status" value="1"/>
</dbReference>
<organism evidence="5 6">
    <name type="scientific">Ceratopteris richardii</name>
    <name type="common">Triangle waterfern</name>
    <dbReference type="NCBI Taxonomy" id="49495"/>
    <lineage>
        <taxon>Eukaryota</taxon>
        <taxon>Viridiplantae</taxon>
        <taxon>Streptophyta</taxon>
        <taxon>Embryophyta</taxon>
        <taxon>Tracheophyta</taxon>
        <taxon>Polypodiopsida</taxon>
        <taxon>Polypodiidae</taxon>
        <taxon>Polypodiales</taxon>
        <taxon>Pteridineae</taxon>
        <taxon>Pteridaceae</taxon>
        <taxon>Parkerioideae</taxon>
        <taxon>Ceratopteris</taxon>
    </lineage>
</organism>
<reference evidence="5" key="1">
    <citation type="submission" date="2021-08" db="EMBL/GenBank/DDBJ databases">
        <title>WGS assembly of Ceratopteris richardii.</title>
        <authorList>
            <person name="Marchant D.B."/>
            <person name="Chen G."/>
            <person name="Jenkins J."/>
            <person name="Shu S."/>
            <person name="Leebens-Mack J."/>
            <person name="Grimwood J."/>
            <person name="Schmutz J."/>
            <person name="Soltis P."/>
            <person name="Soltis D."/>
            <person name="Chen Z.-H."/>
        </authorList>
    </citation>
    <scope>NUCLEOTIDE SEQUENCE</scope>
    <source>
        <strain evidence="5">Whitten #5841</strain>
        <tissue evidence="5">Leaf</tissue>
    </source>
</reference>
<dbReference type="Proteomes" id="UP000825935">
    <property type="component" value="Chromosome 14"/>
</dbReference>
<dbReference type="AlphaFoldDB" id="A0A8T2TB02"/>
<evidence type="ECO:0000313" key="6">
    <source>
        <dbReference type="Proteomes" id="UP000825935"/>
    </source>
</evidence>
<keyword evidence="6" id="KW-1185">Reference proteome</keyword>
<proteinExistence type="predicted"/>
<dbReference type="SUPFAM" id="SSF52833">
    <property type="entry name" value="Thioredoxin-like"/>
    <property type="match status" value="1"/>
</dbReference>
<evidence type="ECO:0000256" key="3">
    <source>
        <dbReference type="ARBA" id="ARBA00023284"/>
    </source>
</evidence>
<dbReference type="Gene3D" id="3.40.30.10">
    <property type="entry name" value="Glutaredoxin"/>
    <property type="match status" value="1"/>
</dbReference>
<dbReference type="Pfam" id="PF00085">
    <property type="entry name" value="Thioredoxin"/>
    <property type="match status" value="1"/>
</dbReference>
<protein>
    <recommendedName>
        <fullName evidence="4">Thioredoxin domain-containing protein</fullName>
    </recommendedName>
</protein>
<evidence type="ECO:0000259" key="4">
    <source>
        <dbReference type="PROSITE" id="PS51352"/>
    </source>
</evidence>
<keyword evidence="3" id="KW-0676">Redox-active center</keyword>
<dbReference type="InterPro" id="IPR036249">
    <property type="entry name" value="Thioredoxin-like_sf"/>
</dbReference>
<sequence>MAATLIVITPSPSLAVSSTSSPAPSSSCSSFCPSSYKQQAIALLESSRHVQPSLPVNIRSKTALSLPKAGHTHALWARFDGRSETELPVELEAITSEEALDSALASAKESSKPIIVDWMAQWCRKCIYLKPKLEKLAADYQPDIKFYFVDVNTVPQALVRRADVTKMPTIQLWKDGEKCDEVIGGHKAWLVIEEVREMIEKHVR</sequence>
<accession>A0A8T2TB02</accession>
<dbReference type="GO" id="GO:0009570">
    <property type="term" value="C:chloroplast stroma"/>
    <property type="evidence" value="ECO:0007669"/>
    <property type="project" value="InterPro"/>
</dbReference>
<name>A0A8T2TB02_CERRI</name>
<keyword evidence="1" id="KW-0813">Transport</keyword>
<feature type="domain" description="Thioredoxin" evidence="4">
    <location>
        <begin position="64"/>
        <end position="204"/>
    </location>
</feature>
<evidence type="ECO:0000256" key="2">
    <source>
        <dbReference type="ARBA" id="ARBA00023157"/>
    </source>
</evidence>
<dbReference type="OrthoDB" id="2121326at2759"/>
<evidence type="ECO:0000313" key="5">
    <source>
        <dbReference type="EMBL" id="KAH7415937.1"/>
    </source>
</evidence>
<dbReference type="CDD" id="cd02947">
    <property type="entry name" value="TRX_family"/>
    <property type="match status" value="1"/>
</dbReference>
<comment type="caution">
    <text evidence="5">The sequence shown here is derived from an EMBL/GenBank/DDBJ whole genome shotgun (WGS) entry which is preliminary data.</text>
</comment>
<dbReference type="EMBL" id="CM035419">
    <property type="protein sequence ID" value="KAH7415937.1"/>
    <property type="molecule type" value="Genomic_DNA"/>
</dbReference>
<dbReference type="InterPro" id="IPR044253">
    <property type="entry name" value="WCRKC1/2"/>
</dbReference>
<evidence type="ECO:0000256" key="1">
    <source>
        <dbReference type="ARBA" id="ARBA00022982"/>
    </source>
</evidence>
<dbReference type="PANTHER" id="PTHR47192">
    <property type="entry name" value="THIOREDOXIN-LIKE 3-2, CHLOROPLASTIC"/>
    <property type="match status" value="1"/>
</dbReference>
<gene>
    <name evidence="5" type="ORF">KP509_14G067600</name>
</gene>
<keyword evidence="1" id="KW-0249">Electron transport</keyword>
<keyword evidence="2" id="KW-1015">Disulfide bond</keyword>
<dbReference type="InterPro" id="IPR013766">
    <property type="entry name" value="Thioredoxin_domain"/>
</dbReference>
<dbReference type="FunFam" id="3.40.30.10:FF:000245">
    <property type="entry name" value="Thioredoxin"/>
    <property type="match status" value="1"/>
</dbReference>
<dbReference type="PANTHER" id="PTHR47192:SF4">
    <property type="entry name" value="THIOREDOXIN-LIKE 3-2, CHLOROPLASTIC"/>
    <property type="match status" value="1"/>
</dbReference>